<dbReference type="STRING" id="1802410.A3H75_01290"/>
<comment type="caution">
    <text evidence="2">The sequence shown here is derived from an EMBL/GenBank/DDBJ whole genome shotgun (WGS) entry which is preliminary data.</text>
</comment>
<dbReference type="Pfam" id="PF14333">
    <property type="entry name" value="DUF4389"/>
    <property type="match status" value="1"/>
</dbReference>
<organism evidence="2 3">
    <name type="scientific">Candidatus Uhrbacteria bacterium RIFCSPLOWO2_02_FULL_51_9</name>
    <dbReference type="NCBI Taxonomy" id="1802410"/>
    <lineage>
        <taxon>Bacteria</taxon>
        <taxon>Candidatus Uhriibacteriota</taxon>
    </lineage>
</organism>
<keyword evidence="1" id="KW-0472">Membrane</keyword>
<dbReference type="InterPro" id="IPR025498">
    <property type="entry name" value="DUF4389"/>
</dbReference>
<gene>
    <name evidence="2" type="ORF">A3H75_01290</name>
</gene>
<reference evidence="2 3" key="1">
    <citation type="journal article" date="2016" name="Nat. Commun.">
        <title>Thousands of microbial genomes shed light on interconnected biogeochemical processes in an aquifer system.</title>
        <authorList>
            <person name="Anantharaman K."/>
            <person name="Brown C.T."/>
            <person name="Hug L.A."/>
            <person name="Sharon I."/>
            <person name="Castelle C.J."/>
            <person name="Probst A.J."/>
            <person name="Thomas B.C."/>
            <person name="Singh A."/>
            <person name="Wilkins M.J."/>
            <person name="Karaoz U."/>
            <person name="Brodie E.L."/>
            <person name="Williams K.H."/>
            <person name="Hubbard S.S."/>
            <person name="Banfield J.F."/>
        </authorList>
    </citation>
    <scope>NUCLEOTIDE SEQUENCE [LARGE SCALE GENOMIC DNA]</scope>
</reference>
<keyword evidence="1" id="KW-0812">Transmembrane</keyword>
<name>A0A1F7VH64_9BACT</name>
<keyword evidence="1" id="KW-1133">Transmembrane helix</keyword>
<evidence type="ECO:0000313" key="3">
    <source>
        <dbReference type="Proteomes" id="UP000176678"/>
    </source>
</evidence>
<evidence type="ECO:0000256" key="1">
    <source>
        <dbReference type="SAM" id="Phobius"/>
    </source>
</evidence>
<evidence type="ECO:0000313" key="2">
    <source>
        <dbReference type="EMBL" id="OGL89488.1"/>
    </source>
</evidence>
<dbReference type="Proteomes" id="UP000176678">
    <property type="component" value="Unassembled WGS sequence"/>
</dbReference>
<dbReference type="EMBL" id="MGES01000001">
    <property type="protein sequence ID" value="OGL89488.1"/>
    <property type="molecule type" value="Genomic_DNA"/>
</dbReference>
<proteinExistence type="predicted"/>
<dbReference type="AlphaFoldDB" id="A0A1F7VH64"/>
<accession>A0A1F7VH64</accession>
<sequence length="101" mass="12273">MEPIRIDISMEERASRLKLFTRFFWLMVLIWPIYIWAIFVSVVQLLHWWAILFTGRYIGGLWKHQAKFFVYVTRFNAWLCLLTDRRPYLFKQGDSGPTVKK</sequence>
<feature type="transmembrane region" description="Helical" evidence="1">
    <location>
        <begin position="20"/>
        <end position="39"/>
    </location>
</feature>
<protein>
    <recommendedName>
        <fullName evidence="4">DUF4389 domain-containing protein</fullName>
    </recommendedName>
</protein>
<evidence type="ECO:0008006" key="4">
    <source>
        <dbReference type="Google" id="ProtNLM"/>
    </source>
</evidence>